<evidence type="ECO:0000313" key="2">
    <source>
        <dbReference type="EMBL" id="WAQ96296.1"/>
    </source>
</evidence>
<accession>A0ABY7DH45</accession>
<dbReference type="Gene3D" id="3.30.420.10">
    <property type="entry name" value="Ribonuclease H-like superfamily/Ribonuclease H"/>
    <property type="match status" value="1"/>
</dbReference>
<evidence type="ECO:0000256" key="1">
    <source>
        <dbReference type="SAM" id="Coils"/>
    </source>
</evidence>
<feature type="coiled-coil region" evidence="1">
    <location>
        <begin position="90"/>
        <end position="117"/>
    </location>
</feature>
<dbReference type="EMBL" id="CP111013">
    <property type="protein sequence ID" value="WAQ96296.1"/>
    <property type="molecule type" value="Genomic_DNA"/>
</dbReference>
<protein>
    <submittedName>
        <fullName evidence="2">Uncharacterized protein</fullName>
    </submittedName>
</protein>
<evidence type="ECO:0000313" key="3">
    <source>
        <dbReference type="Proteomes" id="UP001164746"/>
    </source>
</evidence>
<proteinExistence type="predicted"/>
<gene>
    <name evidence="2" type="ORF">MAR_028986</name>
</gene>
<sequence>MECSNESKKMNSDLLIEVESKCGNFISAFQAVLRNEGKNLSNDKEVLFATSSFETVAIEKPLKSLHEIGQATNKLKKQIGDVEVDVGNTLEDCRSRIKTKENELSSKRNDIDKIKKEMYMPPDSPQTLVAVAAGGVTMTVLLANASDLEKDAQIKRDLAEQKEEARRVYQTIRDRERDCKNKEQEVRNIEHEISCLSNEQKRLTDVSNLLSNFVGCIMPLQLVFQDRWNEMENELVQQGLAVKVDESRCLSYNGVGTLEVVYGNIDSEKYINCLDSNHWPVIARNSPVGDYIIHDSVPVHTTMRTCQWKHKNSTSCMPRPSQSPAIKSIKNVLRSTKTKT</sequence>
<name>A0ABY7DH45_MYAAR</name>
<organism evidence="2 3">
    <name type="scientific">Mya arenaria</name>
    <name type="common">Soft-shell clam</name>
    <dbReference type="NCBI Taxonomy" id="6604"/>
    <lineage>
        <taxon>Eukaryota</taxon>
        <taxon>Metazoa</taxon>
        <taxon>Spiralia</taxon>
        <taxon>Lophotrochozoa</taxon>
        <taxon>Mollusca</taxon>
        <taxon>Bivalvia</taxon>
        <taxon>Autobranchia</taxon>
        <taxon>Heteroconchia</taxon>
        <taxon>Euheterodonta</taxon>
        <taxon>Imparidentia</taxon>
        <taxon>Neoheterodontei</taxon>
        <taxon>Myida</taxon>
        <taxon>Myoidea</taxon>
        <taxon>Myidae</taxon>
        <taxon>Mya</taxon>
    </lineage>
</organism>
<dbReference type="Proteomes" id="UP001164746">
    <property type="component" value="Chromosome 2"/>
</dbReference>
<reference evidence="2" key="1">
    <citation type="submission" date="2022-11" db="EMBL/GenBank/DDBJ databases">
        <title>Centuries of genome instability and evolution in soft-shell clam transmissible cancer (bioRxiv).</title>
        <authorList>
            <person name="Hart S.F.M."/>
            <person name="Yonemitsu M.A."/>
            <person name="Giersch R.M."/>
            <person name="Beal B.F."/>
            <person name="Arriagada G."/>
            <person name="Davis B.W."/>
            <person name="Ostrander E.A."/>
            <person name="Goff S.P."/>
            <person name="Metzger M.J."/>
        </authorList>
    </citation>
    <scope>NUCLEOTIDE SEQUENCE</scope>
    <source>
        <strain evidence="2">MELC-2E11</strain>
        <tissue evidence="2">Siphon/mantle</tissue>
    </source>
</reference>
<dbReference type="InterPro" id="IPR036397">
    <property type="entry name" value="RNaseH_sf"/>
</dbReference>
<dbReference type="SUPFAM" id="SSF58100">
    <property type="entry name" value="Bacterial hemolysins"/>
    <property type="match status" value="1"/>
</dbReference>
<keyword evidence="3" id="KW-1185">Reference proteome</keyword>
<feature type="coiled-coil region" evidence="1">
    <location>
        <begin position="145"/>
        <end position="199"/>
    </location>
</feature>
<keyword evidence="1" id="KW-0175">Coiled coil</keyword>